<accession>A0A846LLG8</accession>
<proteinExistence type="predicted"/>
<feature type="transmembrane region" description="Helical" evidence="1">
    <location>
        <begin position="104"/>
        <end position="125"/>
    </location>
</feature>
<dbReference type="AlphaFoldDB" id="A0A846LLG8"/>
<organism evidence="3 4">
    <name type="scientific">Modestobacter marinus</name>
    <dbReference type="NCBI Taxonomy" id="477641"/>
    <lineage>
        <taxon>Bacteria</taxon>
        <taxon>Bacillati</taxon>
        <taxon>Actinomycetota</taxon>
        <taxon>Actinomycetes</taxon>
        <taxon>Geodermatophilales</taxon>
        <taxon>Geodermatophilaceae</taxon>
        <taxon>Modestobacter</taxon>
    </lineage>
</organism>
<evidence type="ECO:0000313" key="5">
    <source>
        <dbReference type="Proteomes" id="UP000648663"/>
    </source>
</evidence>
<evidence type="ECO:0000256" key="1">
    <source>
        <dbReference type="SAM" id="Phobius"/>
    </source>
</evidence>
<reference evidence="2" key="4">
    <citation type="submission" date="2024-05" db="EMBL/GenBank/DDBJ databases">
        <authorList>
            <person name="Sun Q."/>
            <person name="Zhou Y."/>
        </authorList>
    </citation>
    <scope>NUCLEOTIDE SEQUENCE</scope>
    <source>
        <strain evidence="2">CGMCC 4.5581</strain>
    </source>
</reference>
<evidence type="ECO:0000313" key="3">
    <source>
        <dbReference type="EMBL" id="NIH68221.1"/>
    </source>
</evidence>
<gene>
    <name evidence="3" type="ORF">FB380_002667</name>
    <name evidence="2" type="ORF">GCM10011589_39510</name>
</gene>
<reference evidence="2" key="1">
    <citation type="journal article" date="2014" name="Int. J. Syst. Evol. Microbiol.">
        <title>Complete genome of a new Firmicutes species belonging to the dominant human colonic microbiota ('Ruminococcus bicirculans') reveals two chromosomes and a selective capacity to utilize plant glucans.</title>
        <authorList>
            <consortium name="NISC Comparative Sequencing Program"/>
            <person name="Wegmann U."/>
            <person name="Louis P."/>
            <person name="Goesmann A."/>
            <person name="Henrissat B."/>
            <person name="Duncan S.H."/>
            <person name="Flint H.J."/>
        </authorList>
    </citation>
    <scope>NUCLEOTIDE SEQUENCE</scope>
    <source>
        <strain evidence="2">CGMCC 4.5581</strain>
    </source>
</reference>
<keyword evidence="5" id="KW-1185">Reference proteome</keyword>
<evidence type="ECO:0000313" key="2">
    <source>
        <dbReference type="EMBL" id="GGL79445.1"/>
    </source>
</evidence>
<dbReference type="RefSeq" id="WP_166755469.1">
    <property type="nucleotide sequence ID" value="NZ_BAABJU010000005.1"/>
</dbReference>
<evidence type="ECO:0000313" key="4">
    <source>
        <dbReference type="Proteomes" id="UP000552836"/>
    </source>
</evidence>
<dbReference type="EMBL" id="BMMI01000008">
    <property type="protein sequence ID" value="GGL79445.1"/>
    <property type="molecule type" value="Genomic_DNA"/>
</dbReference>
<dbReference type="Proteomes" id="UP000552836">
    <property type="component" value="Unassembled WGS sequence"/>
</dbReference>
<dbReference type="Proteomes" id="UP000648663">
    <property type="component" value="Unassembled WGS sequence"/>
</dbReference>
<feature type="transmembrane region" description="Helical" evidence="1">
    <location>
        <begin position="37"/>
        <end position="58"/>
    </location>
</feature>
<keyword evidence="1" id="KW-0812">Transmembrane</keyword>
<reference evidence="5" key="2">
    <citation type="journal article" date="2019" name="Int. J. Syst. Evol. Microbiol.">
        <title>The Global Catalogue of Microorganisms (GCM) 10K type strain sequencing project: providing services to taxonomists for standard genome sequencing and annotation.</title>
        <authorList>
            <consortium name="The Broad Institute Genomics Platform"/>
            <consortium name="The Broad Institute Genome Sequencing Center for Infectious Disease"/>
            <person name="Wu L."/>
            <person name="Ma J."/>
        </authorList>
    </citation>
    <scope>NUCLEOTIDE SEQUENCE [LARGE SCALE GENOMIC DNA]</scope>
    <source>
        <strain evidence="5">CGMCC 4.5581</strain>
    </source>
</reference>
<keyword evidence="1" id="KW-1133">Transmembrane helix</keyword>
<name>A0A846LLG8_9ACTN</name>
<dbReference type="EMBL" id="JAAMPA010000001">
    <property type="protein sequence ID" value="NIH68221.1"/>
    <property type="molecule type" value="Genomic_DNA"/>
</dbReference>
<keyword evidence="1" id="KW-0472">Membrane</keyword>
<sequence length="128" mass="12838">MTTAVVAARPGALALGRVAAGLAVASAAVHLLLADGSLGSVAMVLMAAACLPCAWHLWRHPTGSVWRLTALVDAAMLVLHAQLLGGSPSRHAMHGMHAEAGSGALMWLGLGLVTAQLGLAGAAALRRP</sequence>
<protein>
    <submittedName>
        <fullName evidence="3">Flp pilus assembly protein TadB</fullName>
    </submittedName>
</protein>
<feature type="transmembrane region" description="Helical" evidence="1">
    <location>
        <begin position="65"/>
        <end position="84"/>
    </location>
</feature>
<comment type="caution">
    <text evidence="3">The sequence shown here is derived from an EMBL/GenBank/DDBJ whole genome shotgun (WGS) entry which is preliminary data.</text>
</comment>
<reference evidence="3 4" key="3">
    <citation type="submission" date="2020-02" db="EMBL/GenBank/DDBJ databases">
        <title>Sequencing the genomes of 1000 actinobacteria strains.</title>
        <authorList>
            <person name="Klenk H.-P."/>
        </authorList>
    </citation>
    <scope>NUCLEOTIDE SEQUENCE [LARGE SCALE GENOMIC DNA]</scope>
    <source>
        <strain evidence="3 4">DSM 45201</strain>
    </source>
</reference>